<accession>A0A1H1D9A6</accession>
<protein>
    <submittedName>
        <fullName evidence="1">Entry exclusion lipoprotein TrbK</fullName>
    </submittedName>
</protein>
<evidence type="ECO:0000313" key="1">
    <source>
        <dbReference type="EMBL" id="SDQ73141.1"/>
    </source>
</evidence>
<proteinExistence type="predicted"/>
<keyword evidence="2" id="KW-1185">Reference proteome</keyword>
<gene>
    <name evidence="1" type="ORF">SAMN04489765_1615</name>
</gene>
<sequence>MGRSTTGVRFGAAVLAIAALTLTGCTKQGGDTTCENYQKMSDADQREQVTKLYKDKHGDEPSAIVVSGLQQQAIVYCKTAGTPDSKIKEIPIS</sequence>
<dbReference type="STRING" id="47312.SAMN04489765_1615"/>
<dbReference type="PROSITE" id="PS51257">
    <property type="entry name" value="PROKAR_LIPOPROTEIN"/>
    <property type="match status" value="1"/>
</dbReference>
<reference evidence="2" key="1">
    <citation type="submission" date="2016-10" db="EMBL/GenBank/DDBJ databases">
        <authorList>
            <person name="Varghese N."/>
            <person name="Submissions S."/>
        </authorList>
    </citation>
    <scope>NUCLEOTIDE SEQUENCE [LARGE SCALE GENOMIC DNA]</scope>
    <source>
        <strain evidence="2">DSM 44142</strain>
    </source>
</reference>
<dbReference type="EMBL" id="FNLF01000002">
    <property type="protein sequence ID" value="SDQ73141.1"/>
    <property type="molecule type" value="Genomic_DNA"/>
</dbReference>
<dbReference type="AlphaFoldDB" id="A0A1H1D9A6"/>
<keyword evidence="1" id="KW-0449">Lipoprotein</keyword>
<name>A0A1H1D9A6_9ACTN</name>
<evidence type="ECO:0000313" key="2">
    <source>
        <dbReference type="Proteomes" id="UP000183053"/>
    </source>
</evidence>
<dbReference type="Proteomes" id="UP000183053">
    <property type="component" value="Unassembled WGS sequence"/>
</dbReference>
<organism evidence="1 2">
    <name type="scientific">Tsukamurella pulmonis</name>
    <dbReference type="NCBI Taxonomy" id="47312"/>
    <lineage>
        <taxon>Bacteria</taxon>
        <taxon>Bacillati</taxon>
        <taxon>Actinomycetota</taxon>
        <taxon>Actinomycetes</taxon>
        <taxon>Mycobacteriales</taxon>
        <taxon>Tsukamurellaceae</taxon>
        <taxon>Tsukamurella</taxon>
    </lineage>
</organism>
<dbReference type="OrthoDB" id="4567275at2"/>
<dbReference type="RefSeq" id="WP_068536916.1">
    <property type="nucleotide sequence ID" value="NZ_FNLF01000002.1"/>
</dbReference>